<dbReference type="EMBL" id="JAKIKS010000093">
    <property type="protein sequence ID" value="MCL1126553.1"/>
    <property type="molecule type" value="Genomic_DNA"/>
</dbReference>
<comment type="caution">
    <text evidence="6">The sequence shown here is derived from an EMBL/GenBank/DDBJ whole genome shotgun (WGS) entry which is preliminary data.</text>
</comment>
<dbReference type="Gene3D" id="1.10.10.10">
    <property type="entry name" value="Winged helix-like DNA-binding domain superfamily/Winged helix DNA-binding domain"/>
    <property type="match status" value="1"/>
</dbReference>
<dbReference type="RefSeq" id="WP_248941954.1">
    <property type="nucleotide sequence ID" value="NZ_JAKIKS010000093.1"/>
</dbReference>
<evidence type="ECO:0000313" key="7">
    <source>
        <dbReference type="Proteomes" id="UP001203423"/>
    </source>
</evidence>
<evidence type="ECO:0000256" key="3">
    <source>
        <dbReference type="ARBA" id="ARBA00023125"/>
    </source>
</evidence>
<keyword evidence="7" id="KW-1185">Reference proteome</keyword>
<dbReference type="PANTHER" id="PTHR30126">
    <property type="entry name" value="HTH-TYPE TRANSCRIPTIONAL REGULATOR"/>
    <property type="match status" value="1"/>
</dbReference>
<name>A0ABT0LFV9_9GAMM</name>
<accession>A0ABT0LFV9</accession>
<sequence>MPTIEQLHAFLTTVETGSFSAAARRLGKVQSAISQHIMNMELEINHALFSREGRYPMLTAEGQALIPQAKAVIAQHQRLELQIQSLDCVENTKMTIAIDEGIPYTRLSHALHQIENHYPQLHIEILCASSKDIIELVIKKRASTGIIFNNVLYPEHVDFESLGSVLFDVFVSPEHPLAQSLSPHVDILKLHRQLVIGSKSAPHTNALSPDVWRADNYYMLLELTKSGLGWSFLPQHLSKEAVSKKQICKLPIEFEQLGWLANVDVIQHKSVSDNRLNRQLRQLLRPLLSHRK</sequence>
<dbReference type="CDD" id="cd05466">
    <property type="entry name" value="PBP2_LTTR_substrate"/>
    <property type="match status" value="1"/>
</dbReference>
<protein>
    <submittedName>
        <fullName evidence="6">LysR family transcriptional regulator</fullName>
    </submittedName>
</protein>
<evidence type="ECO:0000256" key="1">
    <source>
        <dbReference type="ARBA" id="ARBA00009437"/>
    </source>
</evidence>
<evidence type="ECO:0000259" key="5">
    <source>
        <dbReference type="PROSITE" id="PS50931"/>
    </source>
</evidence>
<dbReference type="Pfam" id="PF03466">
    <property type="entry name" value="LysR_substrate"/>
    <property type="match status" value="1"/>
</dbReference>
<dbReference type="SUPFAM" id="SSF53850">
    <property type="entry name" value="Periplasmic binding protein-like II"/>
    <property type="match status" value="1"/>
</dbReference>
<dbReference type="InterPro" id="IPR000847">
    <property type="entry name" value="LysR_HTH_N"/>
</dbReference>
<dbReference type="InterPro" id="IPR036388">
    <property type="entry name" value="WH-like_DNA-bd_sf"/>
</dbReference>
<dbReference type="PANTHER" id="PTHR30126:SF91">
    <property type="entry name" value="LYSR FAMILY TRANSCRIPTIONAL REGULATOR"/>
    <property type="match status" value="1"/>
</dbReference>
<reference evidence="6 7" key="1">
    <citation type="submission" date="2022-01" db="EMBL/GenBank/DDBJ databases">
        <title>Whole genome-based taxonomy of the Shewanellaceae.</title>
        <authorList>
            <person name="Martin-Rodriguez A.J."/>
        </authorList>
    </citation>
    <scope>NUCLEOTIDE SEQUENCE [LARGE SCALE GENOMIC DNA]</scope>
    <source>
        <strain evidence="6 7">DSM 17177</strain>
    </source>
</reference>
<comment type="similarity">
    <text evidence="1">Belongs to the LysR transcriptional regulatory family.</text>
</comment>
<organism evidence="6 7">
    <name type="scientific">Shewanella surugensis</name>
    <dbReference type="NCBI Taxonomy" id="212020"/>
    <lineage>
        <taxon>Bacteria</taxon>
        <taxon>Pseudomonadati</taxon>
        <taxon>Pseudomonadota</taxon>
        <taxon>Gammaproteobacteria</taxon>
        <taxon>Alteromonadales</taxon>
        <taxon>Shewanellaceae</taxon>
        <taxon>Shewanella</taxon>
    </lineage>
</organism>
<dbReference type="Proteomes" id="UP001203423">
    <property type="component" value="Unassembled WGS sequence"/>
</dbReference>
<keyword evidence="4" id="KW-0804">Transcription</keyword>
<dbReference type="SUPFAM" id="SSF46785">
    <property type="entry name" value="Winged helix' DNA-binding domain"/>
    <property type="match status" value="1"/>
</dbReference>
<dbReference type="Gene3D" id="3.40.190.290">
    <property type="match status" value="1"/>
</dbReference>
<evidence type="ECO:0000256" key="4">
    <source>
        <dbReference type="ARBA" id="ARBA00023163"/>
    </source>
</evidence>
<feature type="domain" description="HTH lysR-type" evidence="5">
    <location>
        <begin position="2"/>
        <end position="59"/>
    </location>
</feature>
<proteinExistence type="inferred from homology"/>
<evidence type="ECO:0000313" key="6">
    <source>
        <dbReference type="EMBL" id="MCL1126553.1"/>
    </source>
</evidence>
<dbReference type="PROSITE" id="PS50931">
    <property type="entry name" value="HTH_LYSR"/>
    <property type="match status" value="1"/>
</dbReference>
<gene>
    <name evidence="6" type="ORF">L2764_19195</name>
</gene>
<dbReference type="InterPro" id="IPR005119">
    <property type="entry name" value="LysR_subst-bd"/>
</dbReference>
<dbReference type="Pfam" id="PF00126">
    <property type="entry name" value="HTH_1"/>
    <property type="match status" value="1"/>
</dbReference>
<dbReference type="InterPro" id="IPR036390">
    <property type="entry name" value="WH_DNA-bd_sf"/>
</dbReference>
<evidence type="ECO:0000256" key="2">
    <source>
        <dbReference type="ARBA" id="ARBA00023015"/>
    </source>
</evidence>
<keyword evidence="3" id="KW-0238">DNA-binding</keyword>
<keyword evidence="2" id="KW-0805">Transcription regulation</keyword>